<feature type="transmembrane region" description="Helical" evidence="1">
    <location>
        <begin position="104"/>
        <end position="122"/>
    </location>
</feature>
<accession>A0A399RG87</accession>
<dbReference type="PANTHER" id="PTHR20992:SF9">
    <property type="entry name" value="AT15442P-RELATED"/>
    <property type="match status" value="1"/>
</dbReference>
<keyword evidence="4" id="KW-1185">Reference proteome</keyword>
<evidence type="ECO:0000313" key="3">
    <source>
        <dbReference type="EMBL" id="RIJ30620.1"/>
    </source>
</evidence>
<keyword evidence="1" id="KW-1133">Transmembrane helix</keyword>
<keyword evidence="1" id="KW-0812">Transmembrane</keyword>
<comment type="caution">
    <text evidence="3">The sequence shown here is derived from an EMBL/GenBank/DDBJ whole genome shotgun (WGS) entry which is preliminary data.</text>
</comment>
<protein>
    <submittedName>
        <fullName evidence="3">DUF389 domain-containing protein</fullName>
    </submittedName>
</protein>
<dbReference type="SUPFAM" id="SSF103088">
    <property type="entry name" value="OmpA-like"/>
    <property type="match status" value="1"/>
</dbReference>
<evidence type="ECO:0000256" key="1">
    <source>
        <dbReference type="SAM" id="Phobius"/>
    </source>
</evidence>
<dbReference type="Pfam" id="PF04087">
    <property type="entry name" value="DUF389"/>
    <property type="match status" value="1"/>
</dbReference>
<dbReference type="Gene3D" id="3.30.1330.60">
    <property type="entry name" value="OmpA-like domain"/>
    <property type="match status" value="1"/>
</dbReference>
<feature type="transmembrane region" description="Helical" evidence="1">
    <location>
        <begin position="198"/>
        <end position="220"/>
    </location>
</feature>
<feature type="transmembrane region" description="Helical" evidence="1">
    <location>
        <begin position="142"/>
        <end position="160"/>
    </location>
</feature>
<feature type="transmembrane region" description="Helical" evidence="1">
    <location>
        <begin position="72"/>
        <end position="92"/>
    </location>
</feature>
<dbReference type="EMBL" id="QWFX01000006">
    <property type="protein sequence ID" value="RIJ30620.1"/>
    <property type="molecule type" value="Genomic_DNA"/>
</dbReference>
<dbReference type="PANTHER" id="PTHR20992">
    <property type="entry name" value="AT15442P-RELATED"/>
    <property type="match status" value="1"/>
</dbReference>
<dbReference type="InterPro" id="IPR036737">
    <property type="entry name" value="OmpA-like_sf"/>
</dbReference>
<feature type="transmembrane region" description="Helical" evidence="1">
    <location>
        <begin position="232"/>
        <end position="253"/>
    </location>
</feature>
<feature type="domain" description="OmpA-like" evidence="2">
    <location>
        <begin position="442"/>
        <end position="513"/>
    </location>
</feature>
<proteinExistence type="predicted"/>
<gene>
    <name evidence="3" type="ORF">D1223_08350</name>
</gene>
<reference evidence="3 4" key="1">
    <citation type="submission" date="2018-08" db="EMBL/GenBank/DDBJ databases">
        <title>Henriciella mobilis sp. nov., isolated from seawater.</title>
        <authorList>
            <person name="Cheng H."/>
            <person name="Wu Y.-H."/>
            <person name="Xu X.-W."/>
            <person name="Guo L.-L."/>
        </authorList>
    </citation>
    <scope>NUCLEOTIDE SEQUENCE [LARGE SCALE GENOMIC DNA]</scope>
    <source>
        <strain evidence="3 4">JN25</strain>
    </source>
</reference>
<dbReference type="Proteomes" id="UP000266385">
    <property type="component" value="Unassembled WGS sequence"/>
</dbReference>
<organism evidence="3 4">
    <name type="scientific">Henriciella mobilis</name>
    <dbReference type="NCBI Taxonomy" id="2305467"/>
    <lineage>
        <taxon>Bacteria</taxon>
        <taxon>Pseudomonadati</taxon>
        <taxon>Pseudomonadota</taxon>
        <taxon>Alphaproteobacteria</taxon>
        <taxon>Hyphomonadales</taxon>
        <taxon>Hyphomonadaceae</taxon>
        <taxon>Henriciella</taxon>
    </lineage>
</organism>
<keyword evidence="1" id="KW-0472">Membrane</keyword>
<evidence type="ECO:0000313" key="4">
    <source>
        <dbReference type="Proteomes" id="UP000266385"/>
    </source>
</evidence>
<dbReference type="InterPro" id="IPR006665">
    <property type="entry name" value="OmpA-like"/>
</dbReference>
<feature type="transmembrane region" description="Helical" evidence="1">
    <location>
        <begin position="49"/>
        <end position="66"/>
    </location>
</feature>
<dbReference type="OrthoDB" id="9790659at2"/>
<name>A0A399RG87_9PROT</name>
<dbReference type="RefSeq" id="WP_119375929.1">
    <property type="nucleotide sequence ID" value="NZ_QWFX01000006.1"/>
</dbReference>
<dbReference type="Pfam" id="PF00691">
    <property type="entry name" value="OmpA"/>
    <property type="match status" value="1"/>
</dbReference>
<dbReference type="InterPro" id="IPR005240">
    <property type="entry name" value="DUF389"/>
</dbReference>
<dbReference type="AlphaFoldDB" id="A0A399RG87"/>
<evidence type="ECO:0000259" key="2">
    <source>
        <dbReference type="Pfam" id="PF00691"/>
    </source>
</evidence>
<feature type="transmembrane region" description="Helical" evidence="1">
    <location>
        <begin position="167"/>
        <end position="192"/>
    </location>
</feature>
<sequence length="543" mass="58390">MAEEKSTFSRPLKALRIQFRWLLRKMSNSIDHAEVIEHVRSEGLLSGRYVFMIVMSCAIATLGLLLSSPAVIIGAMLISPLMGPIMLMGFSLSILDWPALRRGMLSMGCGTVAAIAISFLITLVSPLSDATPEILARTRPNFFDLLVAVFSGLAGGYAVINRKGETIVGVAIATALMPPLAVTGFGLAIGSLSIAGGAFFLFMTNLLAIALSVTILSRLYSFGAGHGSKSTLWQTALIVSVFAALSIPLGLALRDIAYETRVLNLVKSSLLEPFQESRARVADVSVSFPKDGDLMVQATVRTRQQVAGAEASLAEKLSAELGRPVLVDLDQVLVDEDKALETESFMRLADSSIGAPLREEISRLESMTRQSQGASALRAAIPFEYTAADIDSNALRATIFAKPTDTLSLSAFRTIESRMSSNFANWTVVIIPPVSELPAIAFETGSAEISDQGESVLGDSVWALQRWGAGAVEVVGYASTSGEVQRFDNRSLAIRRAQAVADRLQALGFEATPIGEYRAFRQTANERERGYRSFQAVIIRPVS</sequence>